<proteinExistence type="predicted"/>
<protein>
    <submittedName>
        <fullName evidence="2">Transposase IS4 family protein</fullName>
    </submittedName>
</protein>
<dbReference type="GO" id="GO:0006313">
    <property type="term" value="P:DNA transposition"/>
    <property type="evidence" value="ECO:0007669"/>
    <property type="project" value="InterPro"/>
</dbReference>
<dbReference type="EMBL" id="AOLR01000078">
    <property type="protein sequence ID" value="EMA06532.1"/>
    <property type="molecule type" value="Genomic_DNA"/>
</dbReference>
<evidence type="ECO:0000313" key="3">
    <source>
        <dbReference type="Proteomes" id="UP000011659"/>
    </source>
</evidence>
<name>M0JBS3_9EURY</name>
<accession>M0JBS3</accession>
<dbReference type="Pfam" id="PF01609">
    <property type="entry name" value="DDE_Tnp_1"/>
    <property type="match status" value="1"/>
</dbReference>
<dbReference type="AlphaFoldDB" id="M0JBS3"/>
<dbReference type="PATRIC" id="fig|662476.7.peg.4292"/>
<evidence type="ECO:0000259" key="1">
    <source>
        <dbReference type="Pfam" id="PF01609"/>
    </source>
</evidence>
<feature type="domain" description="Transposase IS4-like" evidence="1">
    <location>
        <begin position="355"/>
        <end position="536"/>
    </location>
</feature>
<keyword evidence="3" id="KW-1185">Reference proteome</keyword>
<dbReference type="InterPro" id="IPR002559">
    <property type="entry name" value="Transposase_11"/>
</dbReference>
<dbReference type="GO" id="GO:0004803">
    <property type="term" value="F:transposase activity"/>
    <property type="evidence" value="ECO:0007669"/>
    <property type="project" value="InterPro"/>
</dbReference>
<sequence>MGNKKTGGNRTDGHPPEGNQFNFELCVHQFVDDAYLAVDEAPSLDADVPLQLLLWRLDDPEIPFWKAYVIKKARDASCRKMASLLAENYVLADQLGFNPDDPPSHTTLSRHWRYDDDMEIAVDEIALRARYAALWTGADFPQSLRDDGWGHDEVLAAELELDEKMTAIQHLVEEAVGVMSPHLSFGRDPDAPAFKLPPMAFITFFAHLALEGSYANTGQRTMEWLDLPSPVPNADTVQKYLRDVTVEDVDQMFTHATAALLRQEVETNPNDPLQEALQPPLHLAYDTTKIPWYGNEATEWTSGILPRDNTASAWVFAVLSVVGREMSYILGALPLKEPSEIGDHLKRFLRRVIGTYDLDVERVYLDSELYTEKAVTTLRNANIDYLIQAKDVGDISDLLDAAEAETSPTDDIESLAQAEDADAVDDLLEAENPEIKTIDTVSFGDFNEATKPSAFAWPIPPKEVGARNRSRKHEAFLTDMDLEANDLEQLGREFRKRWGVETSIRQAKRRFHARCKSKKPNVRAFYFMMAAVLYNISQYVDNRLEERLHIDEIEWTSEELLHAIREVDPEKVPDWGGVYDPEADAGWTNIRGA</sequence>
<dbReference type="GO" id="GO:0003677">
    <property type="term" value="F:DNA binding"/>
    <property type="evidence" value="ECO:0007669"/>
    <property type="project" value="InterPro"/>
</dbReference>
<organism evidence="2 3">
    <name type="scientific">Haloarcula marismortui ATCC 33800</name>
    <dbReference type="NCBI Taxonomy" id="662476"/>
    <lineage>
        <taxon>Archaea</taxon>
        <taxon>Methanobacteriati</taxon>
        <taxon>Methanobacteriota</taxon>
        <taxon>Stenosarchaea group</taxon>
        <taxon>Halobacteria</taxon>
        <taxon>Halobacteriales</taxon>
        <taxon>Haloarculaceae</taxon>
        <taxon>Haloarcula</taxon>
    </lineage>
</organism>
<reference evidence="2 3" key="1">
    <citation type="journal article" date="2014" name="PLoS Genet.">
        <title>Phylogenetically driven sequencing of extremely halophilic archaea reveals strategies for static and dynamic osmo-response.</title>
        <authorList>
            <person name="Becker E.A."/>
            <person name="Seitzer P.M."/>
            <person name="Tritt A."/>
            <person name="Larsen D."/>
            <person name="Krusor M."/>
            <person name="Yao A.I."/>
            <person name="Wu D."/>
            <person name="Madern D."/>
            <person name="Eisen J.A."/>
            <person name="Darling A.E."/>
            <person name="Facciotti M.T."/>
        </authorList>
    </citation>
    <scope>NUCLEOTIDE SEQUENCE [LARGE SCALE GENOMIC DNA]</scope>
    <source>
        <strain evidence="2 3">ATCC 33800</strain>
    </source>
</reference>
<gene>
    <name evidence="2" type="ORF">C436_21630</name>
</gene>
<dbReference type="Proteomes" id="UP000011659">
    <property type="component" value="Unassembled WGS sequence"/>
</dbReference>
<evidence type="ECO:0000313" key="2">
    <source>
        <dbReference type="EMBL" id="EMA06532.1"/>
    </source>
</evidence>
<comment type="caution">
    <text evidence="2">The sequence shown here is derived from an EMBL/GenBank/DDBJ whole genome shotgun (WGS) entry which is preliminary data.</text>
</comment>